<feature type="chain" id="PRO_5045207551" evidence="1">
    <location>
        <begin position="36"/>
        <end position="91"/>
    </location>
</feature>
<comment type="caution">
    <text evidence="2">The sequence shown here is derived from an EMBL/GenBank/DDBJ whole genome shotgun (WGS) entry which is preliminary data.</text>
</comment>
<feature type="non-terminal residue" evidence="2">
    <location>
        <position position="1"/>
    </location>
</feature>
<proteinExistence type="predicted"/>
<sequence length="91" mass="10739">TQFNPFSPNSHLPLSHRFFLKPILFLPLLVPLISSASRGEINCLLVLVRWKITAKLKSYLSPLRYLKFYYWKLDKEHFSKLVSSIFHKTMS</sequence>
<accession>A0ABS8Y3Q1</accession>
<feature type="signal peptide" evidence="1">
    <location>
        <begin position="1"/>
        <end position="35"/>
    </location>
</feature>
<evidence type="ECO:0000313" key="3">
    <source>
        <dbReference type="Proteomes" id="UP000823775"/>
    </source>
</evidence>
<evidence type="ECO:0000313" key="2">
    <source>
        <dbReference type="EMBL" id="MCE5165709.1"/>
    </source>
</evidence>
<dbReference type="EMBL" id="JACEIK010016773">
    <property type="protein sequence ID" value="MCE5165709.1"/>
    <property type="molecule type" value="Genomic_DNA"/>
</dbReference>
<keyword evidence="3" id="KW-1185">Reference proteome</keyword>
<keyword evidence="1" id="KW-0732">Signal</keyword>
<name>A0ABS8Y3Q1_DATST</name>
<evidence type="ECO:0000256" key="1">
    <source>
        <dbReference type="SAM" id="SignalP"/>
    </source>
</evidence>
<reference evidence="2 3" key="1">
    <citation type="journal article" date="2021" name="BMC Genomics">
        <title>Datura genome reveals duplications of psychoactive alkaloid biosynthetic genes and high mutation rate following tissue culture.</title>
        <authorList>
            <person name="Rajewski A."/>
            <person name="Carter-House D."/>
            <person name="Stajich J."/>
            <person name="Litt A."/>
        </authorList>
    </citation>
    <scope>NUCLEOTIDE SEQUENCE [LARGE SCALE GENOMIC DNA]</scope>
    <source>
        <strain evidence="2">AR-01</strain>
    </source>
</reference>
<organism evidence="2 3">
    <name type="scientific">Datura stramonium</name>
    <name type="common">Jimsonweed</name>
    <name type="synonym">Common thornapple</name>
    <dbReference type="NCBI Taxonomy" id="4076"/>
    <lineage>
        <taxon>Eukaryota</taxon>
        <taxon>Viridiplantae</taxon>
        <taxon>Streptophyta</taxon>
        <taxon>Embryophyta</taxon>
        <taxon>Tracheophyta</taxon>
        <taxon>Spermatophyta</taxon>
        <taxon>Magnoliopsida</taxon>
        <taxon>eudicotyledons</taxon>
        <taxon>Gunneridae</taxon>
        <taxon>Pentapetalae</taxon>
        <taxon>asterids</taxon>
        <taxon>lamiids</taxon>
        <taxon>Solanales</taxon>
        <taxon>Solanaceae</taxon>
        <taxon>Solanoideae</taxon>
        <taxon>Datureae</taxon>
        <taxon>Datura</taxon>
    </lineage>
</organism>
<dbReference type="Proteomes" id="UP000823775">
    <property type="component" value="Unassembled WGS sequence"/>
</dbReference>
<gene>
    <name evidence="2" type="ORF">HAX54_011816</name>
</gene>
<protein>
    <submittedName>
        <fullName evidence="2">Uncharacterized protein</fullName>
    </submittedName>
</protein>